<reference evidence="3 4" key="1">
    <citation type="submission" date="2016-07" db="EMBL/GenBank/DDBJ databases">
        <title>Pervasive Adenine N6-methylation of Active Genes in Fungi.</title>
        <authorList>
            <consortium name="DOE Joint Genome Institute"/>
            <person name="Mondo S.J."/>
            <person name="Dannebaum R.O."/>
            <person name="Kuo R.C."/>
            <person name="Labutti K."/>
            <person name="Haridas S."/>
            <person name="Kuo A."/>
            <person name="Salamov A."/>
            <person name="Ahrendt S.R."/>
            <person name="Lipzen A."/>
            <person name="Sullivan W."/>
            <person name="Andreopoulos W.B."/>
            <person name="Clum A."/>
            <person name="Lindquist E."/>
            <person name="Daum C."/>
            <person name="Ramamoorthy G.K."/>
            <person name="Gryganskyi A."/>
            <person name="Culley D."/>
            <person name="Magnuson J.K."/>
            <person name="James T.Y."/>
            <person name="O'Malley M.A."/>
            <person name="Stajich J.E."/>
            <person name="Spatafora J.W."/>
            <person name="Visel A."/>
            <person name="Grigoriev I.V."/>
        </authorList>
    </citation>
    <scope>NUCLEOTIDE SEQUENCE [LARGE SCALE GENOMIC DNA]</scope>
    <source>
        <strain evidence="3 4">PL171</strain>
    </source>
</reference>
<comment type="caution">
    <text evidence="3">The sequence shown here is derived from an EMBL/GenBank/DDBJ whole genome shotgun (WGS) entry which is preliminary data.</text>
</comment>
<feature type="compositionally biased region" description="Low complexity" evidence="1">
    <location>
        <begin position="590"/>
        <end position="604"/>
    </location>
</feature>
<feature type="compositionally biased region" description="Low complexity" evidence="1">
    <location>
        <begin position="788"/>
        <end position="807"/>
    </location>
</feature>
<feature type="compositionally biased region" description="Polar residues" evidence="1">
    <location>
        <begin position="610"/>
        <end position="625"/>
    </location>
</feature>
<dbReference type="OrthoDB" id="430364at2759"/>
<dbReference type="SMART" id="SM00222">
    <property type="entry name" value="Sec7"/>
    <property type="match status" value="1"/>
</dbReference>
<dbReference type="Proteomes" id="UP000193411">
    <property type="component" value="Unassembled WGS sequence"/>
</dbReference>
<evidence type="ECO:0000313" key="4">
    <source>
        <dbReference type="Proteomes" id="UP000193411"/>
    </source>
</evidence>
<feature type="compositionally biased region" description="Polar residues" evidence="1">
    <location>
        <begin position="383"/>
        <end position="403"/>
    </location>
</feature>
<dbReference type="FunFam" id="1.10.1000.11:FF:000002">
    <property type="entry name" value="Cytohesin 1"/>
    <property type="match status" value="1"/>
</dbReference>
<feature type="compositionally biased region" description="Polar residues" evidence="1">
    <location>
        <begin position="544"/>
        <end position="576"/>
    </location>
</feature>
<sequence length="824" mass="87954">MSIAPSAAPMTISTAAGVGEDRVICIQGGHGKNQLQGQRVIVDSAIAPPEDATLPLVQQETAALSVIELAVRTCRPFASKLVAPYEYATALSATQASRKAELQYLEKFNHGEPKTCVAFDAIRPLCDCFDTDALAHLVSFFTRNRGKLDRSRLGELFGHPDPLCVTLMRAYINSLEFTGMDFVRALRTLLTHFRLPGEAQKIDRILDQFAVAYHANNPGVFKDAGTAFVLSFSLIMLNTDAHNPAVKRKMSVTDFVRNNRGIDAGGDLPAALLRRLYYEIVCHEISMDNDESGRTAKVLKGLVGAEKVRSAYLGQYLASKVIRGTKHERRLFLFASHLLVAKPKMPKHQVSQIFELTSISVSKYADDCTDAPFPNTVAVQMSSPSGISSNAESNTSPGSTYSSDPYLAQTGGEVEHLQLAFESSEERDVFVSNVQQATQVYLQELESIEKYISDRVALTKANLERRYRSLTAAPVMDHPPTIDNSSAYTSPEGTLVPNRPTSAAPTATTTLSVTPASSSPSSAAGAVGSLRAKRMAMQRDAARTAQTLQQTRSMLQSRANSAAVSGRSSLQGSAQNLLPDGPGAASGPLTVSATTANSPTTTSPKFGSAGSVNNDEPSAAESQTQAPRGRPATASAATGATRRGSTASSIFRMSRSPSPAVSGLSPGTANIPRSPSANGYFLSLPSRIIGTLSRRNRVGSARGANNLGPQDDEVGSPNDDDDASSIASGGAADRSPQQQPVFRTRYGSQKGLTMEETIPEMSSRRESTACYDDKPNPSFNVDSESRDTLSTTQSSSPPPESNNASGSLWGRRRANSESRRGTIA</sequence>
<feature type="region of interest" description="Disordered" evidence="1">
    <location>
        <begin position="477"/>
        <end position="681"/>
    </location>
</feature>
<organism evidence="3 4">
    <name type="scientific">Catenaria anguillulae PL171</name>
    <dbReference type="NCBI Taxonomy" id="765915"/>
    <lineage>
        <taxon>Eukaryota</taxon>
        <taxon>Fungi</taxon>
        <taxon>Fungi incertae sedis</taxon>
        <taxon>Blastocladiomycota</taxon>
        <taxon>Blastocladiomycetes</taxon>
        <taxon>Blastocladiales</taxon>
        <taxon>Catenariaceae</taxon>
        <taxon>Catenaria</taxon>
    </lineage>
</organism>
<dbReference type="Gene3D" id="2.30.29.30">
    <property type="entry name" value="Pleckstrin-homology domain (PH domain)/Phosphotyrosine-binding domain (PTB)"/>
    <property type="match status" value="1"/>
</dbReference>
<dbReference type="PANTHER" id="PTHR10663">
    <property type="entry name" value="GUANYL-NUCLEOTIDE EXCHANGE FACTOR"/>
    <property type="match status" value="1"/>
</dbReference>
<dbReference type="InterPro" id="IPR011993">
    <property type="entry name" value="PH-like_dom_sf"/>
</dbReference>
<dbReference type="InterPro" id="IPR000904">
    <property type="entry name" value="Sec7_dom"/>
</dbReference>
<feature type="domain" description="SEC7" evidence="2">
    <location>
        <begin position="91"/>
        <end position="283"/>
    </location>
</feature>
<accession>A0A1Y2HNR5</accession>
<dbReference type="InterPro" id="IPR035999">
    <property type="entry name" value="Sec7_dom_sf"/>
</dbReference>
<dbReference type="Pfam" id="PF01369">
    <property type="entry name" value="Sec7"/>
    <property type="match status" value="1"/>
</dbReference>
<evidence type="ECO:0000313" key="3">
    <source>
        <dbReference type="EMBL" id="ORZ35604.1"/>
    </source>
</evidence>
<dbReference type="AlphaFoldDB" id="A0A1Y2HNR5"/>
<feature type="compositionally biased region" description="Polar residues" evidence="1">
    <location>
        <begin position="482"/>
        <end position="492"/>
    </location>
</feature>
<feature type="compositionally biased region" description="Polar residues" evidence="1">
    <location>
        <begin position="736"/>
        <end position="751"/>
    </location>
</feature>
<dbReference type="CDD" id="cd00171">
    <property type="entry name" value="Sec7"/>
    <property type="match status" value="1"/>
</dbReference>
<dbReference type="PROSITE" id="PS50190">
    <property type="entry name" value="SEC7"/>
    <property type="match status" value="1"/>
</dbReference>
<dbReference type="STRING" id="765915.A0A1Y2HNR5"/>
<evidence type="ECO:0000259" key="2">
    <source>
        <dbReference type="PROSITE" id="PS50190"/>
    </source>
</evidence>
<feature type="compositionally biased region" description="Acidic residues" evidence="1">
    <location>
        <begin position="710"/>
        <end position="723"/>
    </location>
</feature>
<protein>
    <recommendedName>
        <fullName evidence="2">SEC7 domain-containing protein</fullName>
    </recommendedName>
</protein>
<feature type="compositionally biased region" description="Basic and acidic residues" evidence="1">
    <location>
        <begin position="814"/>
        <end position="824"/>
    </location>
</feature>
<proteinExistence type="predicted"/>
<dbReference type="GO" id="GO:0005085">
    <property type="term" value="F:guanyl-nucleotide exchange factor activity"/>
    <property type="evidence" value="ECO:0007669"/>
    <property type="project" value="InterPro"/>
</dbReference>
<dbReference type="GO" id="GO:0032012">
    <property type="term" value="P:regulation of ARF protein signal transduction"/>
    <property type="evidence" value="ECO:0007669"/>
    <property type="project" value="InterPro"/>
</dbReference>
<dbReference type="SUPFAM" id="SSF48425">
    <property type="entry name" value="Sec7 domain"/>
    <property type="match status" value="1"/>
</dbReference>
<gene>
    <name evidence="3" type="ORF">BCR44DRAFT_1513085</name>
</gene>
<keyword evidence="4" id="KW-1185">Reference proteome</keyword>
<dbReference type="InterPro" id="IPR023394">
    <property type="entry name" value="Sec7_C_sf"/>
</dbReference>
<feature type="compositionally biased region" description="Low complexity" evidence="1">
    <location>
        <begin position="724"/>
        <end position="735"/>
    </location>
</feature>
<feature type="compositionally biased region" description="Low complexity" evidence="1">
    <location>
        <begin position="500"/>
        <end position="530"/>
    </location>
</feature>
<evidence type="ECO:0000256" key="1">
    <source>
        <dbReference type="SAM" id="MobiDB-lite"/>
    </source>
</evidence>
<feature type="region of interest" description="Disordered" evidence="1">
    <location>
        <begin position="700"/>
        <end position="824"/>
    </location>
</feature>
<feature type="compositionally biased region" description="Basic and acidic residues" evidence="1">
    <location>
        <begin position="762"/>
        <end position="775"/>
    </location>
</feature>
<feature type="compositionally biased region" description="Polar residues" evidence="1">
    <location>
        <begin position="655"/>
        <end position="677"/>
    </location>
</feature>
<name>A0A1Y2HNR5_9FUNG</name>
<dbReference type="EMBL" id="MCFL01000021">
    <property type="protein sequence ID" value="ORZ35604.1"/>
    <property type="molecule type" value="Genomic_DNA"/>
</dbReference>
<feature type="region of interest" description="Disordered" evidence="1">
    <location>
        <begin position="383"/>
        <end position="406"/>
    </location>
</feature>
<feature type="compositionally biased region" description="Low complexity" evidence="1">
    <location>
        <begin position="626"/>
        <end position="649"/>
    </location>
</feature>
<dbReference type="Gene3D" id="1.10.1000.11">
    <property type="entry name" value="Arf Nucleotide-binding Site Opener,domain 2"/>
    <property type="match status" value="1"/>
</dbReference>